<evidence type="ECO:0000313" key="1">
    <source>
        <dbReference type="EMBL" id="CEK86539.1"/>
    </source>
</evidence>
<proteinExistence type="predicted"/>
<gene>
    <name evidence="1" type="primary">ORF154342</name>
</gene>
<name>A0A0B7AZM9_9EUPU</name>
<organism evidence="1">
    <name type="scientific">Arion vulgaris</name>
    <dbReference type="NCBI Taxonomy" id="1028688"/>
    <lineage>
        <taxon>Eukaryota</taxon>
        <taxon>Metazoa</taxon>
        <taxon>Spiralia</taxon>
        <taxon>Lophotrochozoa</taxon>
        <taxon>Mollusca</taxon>
        <taxon>Gastropoda</taxon>
        <taxon>Heterobranchia</taxon>
        <taxon>Euthyneura</taxon>
        <taxon>Panpulmonata</taxon>
        <taxon>Eupulmonata</taxon>
        <taxon>Stylommatophora</taxon>
        <taxon>Helicina</taxon>
        <taxon>Arionoidea</taxon>
        <taxon>Arionidae</taxon>
        <taxon>Arion</taxon>
    </lineage>
</organism>
<reference evidence="1" key="1">
    <citation type="submission" date="2014-12" db="EMBL/GenBank/DDBJ databases">
        <title>Insight into the proteome of Arion vulgaris.</title>
        <authorList>
            <person name="Aradska J."/>
            <person name="Bulat T."/>
            <person name="Smidak R."/>
            <person name="Sarate P."/>
            <person name="Gangsoo J."/>
            <person name="Sialana F."/>
            <person name="Bilban M."/>
            <person name="Lubec G."/>
        </authorList>
    </citation>
    <scope>NUCLEOTIDE SEQUENCE</scope>
    <source>
        <tissue evidence="1">Skin</tissue>
    </source>
</reference>
<protein>
    <submittedName>
        <fullName evidence="1">Uncharacterized protein</fullName>
    </submittedName>
</protein>
<accession>A0A0B7AZM9</accession>
<sequence length="98" mass="11042">MLPKTLSSDNSSHFGYSRQTQVGAVVDINGVWIKEIVTSNLPENRVCHQARLYQCRIELGQSWNVTDNISSVYLLVSVSAYMKICTMGNSPAWLFRLC</sequence>
<dbReference type="EMBL" id="HACG01039674">
    <property type="protein sequence ID" value="CEK86539.1"/>
    <property type="molecule type" value="Transcribed_RNA"/>
</dbReference>
<dbReference type="AlphaFoldDB" id="A0A0B7AZM9"/>